<dbReference type="SMART" id="SM00320">
    <property type="entry name" value="WD40"/>
    <property type="match status" value="4"/>
</dbReference>
<gene>
    <name evidence="13" type="ORF">QYT958_LOCUS6999</name>
</gene>
<reference evidence="13" key="1">
    <citation type="submission" date="2021-02" db="EMBL/GenBank/DDBJ databases">
        <authorList>
            <person name="Nowell W R."/>
        </authorList>
    </citation>
    <scope>NUCLEOTIDE SEQUENCE</scope>
</reference>
<dbReference type="Proteomes" id="UP000663848">
    <property type="component" value="Unassembled WGS sequence"/>
</dbReference>
<dbReference type="GO" id="GO:0005874">
    <property type="term" value="C:microtubule"/>
    <property type="evidence" value="ECO:0007669"/>
    <property type="project" value="UniProtKB-KW"/>
</dbReference>
<keyword evidence="5" id="KW-0493">Microtubule</keyword>
<evidence type="ECO:0000256" key="6">
    <source>
        <dbReference type="ARBA" id="ARBA00022737"/>
    </source>
</evidence>
<evidence type="ECO:0000256" key="7">
    <source>
        <dbReference type="ARBA" id="ARBA00023017"/>
    </source>
</evidence>
<protein>
    <recommendedName>
        <fullName evidence="15">Dynein intermediate chain 2, ciliary</fullName>
    </recommendedName>
</protein>
<feature type="compositionally biased region" description="Polar residues" evidence="12">
    <location>
        <begin position="544"/>
        <end position="559"/>
    </location>
</feature>
<evidence type="ECO:0000256" key="2">
    <source>
        <dbReference type="ARBA" id="ARBA00011059"/>
    </source>
</evidence>
<comment type="caution">
    <text evidence="13">The sequence shown here is derived from an EMBL/GenBank/DDBJ whole genome shotgun (WGS) entry which is preliminary data.</text>
</comment>
<dbReference type="GO" id="GO:0036157">
    <property type="term" value="C:outer dynein arm"/>
    <property type="evidence" value="ECO:0007669"/>
    <property type="project" value="TreeGrafter"/>
</dbReference>
<accession>A0A820XCT2</accession>
<evidence type="ECO:0000256" key="5">
    <source>
        <dbReference type="ARBA" id="ARBA00022701"/>
    </source>
</evidence>
<dbReference type="GO" id="GO:0045504">
    <property type="term" value="F:dynein heavy chain binding"/>
    <property type="evidence" value="ECO:0007669"/>
    <property type="project" value="TreeGrafter"/>
</dbReference>
<dbReference type="PROSITE" id="PS50294">
    <property type="entry name" value="WD_REPEATS_REGION"/>
    <property type="match status" value="1"/>
</dbReference>
<dbReference type="GO" id="GO:0045503">
    <property type="term" value="F:dynein light chain binding"/>
    <property type="evidence" value="ECO:0007669"/>
    <property type="project" value="TreeGrafter"/>
</dbReference>
<evidence type="ECO:0000256" key="9">
    <source>
        <dbReference type="ARBA" id="ARBA00023212"/>
    </source>
</evidence>
<dbReference type="Gene3D" id="2.130.10.10">
    <property type="entry name" value="YVTN repeat-like/Quinoprotein amine dehydrogenase"/>
    <property type="match status" value="2"/>
</dbReference>
<evidence type="ECO:0000256" key="3">
    <source>
        <dbReference type="ARBA" id="ARBA00022490"/>
    </source>
</evidence>
<dbReference type="InterPro" id="IPR015943">
    <property type="entry name" value="WD40/YVTN_repeat-like_dom_sf"/>
</dbReference>
<dbReference type="SUPFAM" id="SSF50978">
    <property type="entry name" value="WD40 repeat-like"/>
    <property type="match status" value="1"/>
</dbReference>
<dbReference type="AlphaFoldDB" id="A0A820XCT2"/>
<proteinExistence type="inferred from homology"/>
<dbReference type="GO" id="GO:0003341">
    <property type="term" value="P:cilium movement"/>
    <property type="evidence" value="ECO:0007669"/>
    <property type="project" value="TreeGrafter"/>
</dbReference>
<dbReference type="InterPro" id="IPR036322">
    <property type="entry name" value="WD40_repeat_dom_sf"/>
</dbReference>
<evidence type="ECO:0000256" key="8">
    <source>
        <dbReference type="ARBA" id="ARBA00023175"/>
    </source>
</evidence>
<feature type="repeat" description="WD" evidence="11">
    <location>
        <begin position="353"/>
        <end position="388"/>
    </location>
</feature>
<dbReference type="GO" id="GO:0036158">
    <property type="term" value="P:outer dynein arm assembly"/>
    <property type="evidence" value="ECO:0007669"/>
    <property type="project" value="TreeGrafter"/>
</dbReference>
<evidence type="ECO:0008006" key="15">
    <source>
        <dbReference type="Google" id="ProtNLM"/>
    </source>
</evidence>
<dbReference type="PANTHER" id="PTHR12442">
    <property type="entry name" value="DYNEIN INTERMEDIATE CHAIN"/>
    <property type="match status" value="1"/>
</dbReference>
<dbReference type="EMBL" id="CAJOBR010000647">
    <property type="protein sequence ID" value="CAF4532610.1"/>
    <property type="molecule type" value="Genomic_DNA"/>
</dbReference>
<dbReference type="InterPro" id="IPR050687">
    <property type="entry name" value="Dynein_IC"/>
</dbReference>
<evidence type="ECO:0000256" key="11">
    <source>
        <dbReference type="PROSITE-ProRule" id="PRU00221"/>
    </source>
</evidence>
<evidence type="ECO:0000256" key="4">
    <source>
        <dbReference type="ARBA" id="ARBA00022574"/>
    </source>
</evidence>
<dbReference type="Pfam" id="PF00400">
    <property type="entry name" value="WD40"/>
    <property type="match status" value="2"/>
</dbReference>
<keyword evidence="8" id="KW-0505">Motor protein</keyword>
<keyword evidence="4 11" id="KW-0853">WD repeat</keyword>
<keyword evidence="10" id="KW-0966">Cell projection</keyword>
<keyword evidence="3" id="KW-0963">Cytoplasm</keyword>
<evidence type="ECO:0000313" key="13">
    <source>
        <dbReference type="EMBL" id="CAF4532610.1"/>
    </source>
</evidence>
<evidence type="ECO:0000256" key="1">
    <source>
        <dbReference type="ARBA" id="ARBA00004430"/>
    </source>
</evidence>
<keyword evidence="6" id="KW-0677">Repeat</keyword>
<evidence type="ECO:0000256" key="10">
    <source>
        <dbReference type="ARBA" id="ARBA00023273"/>
    </source>
</evidence>
<dbReference type="PANTHER" id="PTHR12442:SF11">
    <property type="entry name" value="DYNEIN AXONEMAL INTERMEDIATE CHAIN 1"/>
    <property type="match status" value="1"/>
</dbReference>
<dbReference type="PROSITE" id="PS50082">
    <property type="entry name" value="WD_REPEATS_2"/>
    <property type="match status" value="1"/>
</dbReference>
<keyword evidence="9" id="KW-0206">Cytoskeleton</keyword>
<evidence type="ECO:0000256" key="12">
    <source>
        <dbReference type="SAM" id="MobiDB-lite"/>
    </source>
</evidence>
<dbReference type="InterPro" id="IPR001680">
    <property type="entry name" value="WD40_rpt"/>
</dbReference>
<feature type="region of interest" description="Disordered" evidence="12">
    <location>
        <begin position="538"/>
        <end position="559"/>
    </location>
</feature>
<name>A0A820XCT2_9BILA</name>
<comment type="subcellular location">
    <subcellularLocation>
        <location evidence="1">Cytoplasm</location>
        <location evidence="1">Cytoskeleton</location>
        <location evidence="1">Cilium axoneme</location>
    </subcellularLocation>
</comment>
<comment type="similarity">
    <text evidence="2">Belongs to the dynein intermediate chain family.</text>
</comment>
<sequence>MPGKVAEKKAAAPTLAGITVQRRLSQLPRQSIIAGFRDEDQDLGNMPDLLDEGLRAVRPDDQLKLTDAELNEEHTRILTARNPNAAENIVRFSYKERTFKPIPQVDQLAVHFQLDGNLIHRDSEEGKRQLIRDAGEHAAEEAEAPVAVVQEIAKEGDDDDEDKVKKPATTGDDFLKQSRGMFLIYSLKNPSFPENIFFADTGVMCLDFHPNHPNLLCSGFYDGSVAVYNIAEENKRPKYQSTARNGKHTDPVWQVRWQKDDLDGNLNFYSISSDGRIVCWTLVKSDLMYSDVVQLKLEKPATESDEGVSLTTLGCGTCFDFNKQQDYLFIVGTEEGKIHKCSKSYNNQYLDTFYAHNMAVYAVRWNTFHSKIFISCSADWTVKVWDINFKDPLFVYDLGSAVGDAAWAPYSSKERKKFYSEIIDPFCNDDGLSEQSPTVFAACTADGKVFVFDLNVNKYEPLAEQIIVQKKRTKLTHIAFNQHFPIILAGDDRGNITSVKLSPNLRKKPKAKKGQEVADGSEFEIAKLDKILALIRDPDDAKTKPTQGQQSTTAAANTS</sequence>
<organism evidence="13 14">
    <name type="scientific">Rotaria socialis</name>
    <dbReference type="NCBI Taxonomy" id="392032"/>
    <lineage>
        <taxon>Eukaryota</taxon>
        <taxon>Metazoa</taxon>
        <taxon>Spiralia</taxon>
        <taxon>Gnathifera</taxon>
        <taxon>Rotifera</taxon>
        <taxon>Eurotatoria</taxon>
        <taxon>Bdelloidea</taxon>
        <taxon>Philodinida</taxon>
        <taxon>Philodinidae</taxon>
        <taxon>Rotaria</taxon>
    </lineage>
</organism>
<keyword evidence="7" id="KW-0243">Dynein</keyword>
<evidence type="ECO:0000313" key="14">
    <source>
        <dbReference type="Proteomes" id="UP000663848"/>
    </source>
</evidence>